<dbReference type="Pfam" id="PF01464">
    <property type="entry name" value="SLT"/>
    <property type="match status" value="1"/>
</dbReference>
<sequence length="572" mass="64128">MFRFVLAGLALIAGIATAAEPDVLTPADERRYRDIFMLQEAGKMSDADALIKKVENPILLGYVFEQRYMHPTAYRSSYTELSRWLSSYADHPNAAPVYRLALKRRPKGAWPQKPVSRRWRTATGVDLNPALEEDYRRQGESRRRQVSRIEGRVRYLLAKDRPTQALNYINDPRQFNLLTSRQTDRIRGWIAESYYVNGKLTEARRLAEKAADRSGGSAVMAQWTAGLIAWRQGNYEKAFRYHSAMADEPHQESSLRAAAAFWAARSALATGRGEEATLYLDIASDYPLTLYGQLALAQLGRGSGIDWSPIALDDGQLDMLLDKSPRLSRAIALAEVGKYQEASIELRYAHGELKPTDDAALLALAGRINAHSAQVHIAEAMNIRETGDRTLWPALYPVPEDLKPNGGFKIDQAVLFGLIRQESKFMTHAESRVGAAGLMQLMPRTASYITGDRALARRGSRASKKLYDPGYNMQLGQSYVEMLLTEYNKGEGDLFEMALSYNWGPGNFRRWKASSGIADQLLMLESVPNKEARHFVDVVMTNIWVYRDRLGQNAPARDAVAAGGRPIYQSAR</sequence>
<dbReference type="InterPro" id="IPR008939">
    <property type="entry name" value="Lytic_TGlycosylase_superhlx_U"/>
</dbReference>
<dbReference type="Gene3D" id="1.10.530.10">
    <property type="match status" value="1"/>
</dbReference>
<dbReference type="SUPFAM" id="SSF53955">
    <property type="entry name" value="Lysozyme-like"/>
    <property type="match status" value="1"/>
</dbReference>
<accession>A0ABV7M8E6</accession>
<evidence type="ECO:0000259" key="5">
    <source>
        <dbReference type="Pfam" id="PF01464"/>
    </source>
</evidence>
<protein>
    <submittedName>
        <fullName evidence="6">Transglycosylase SLT domain-containing protein</fullName>
    </submittedName>
</protein>
<dbReference type="InterPro" id="IPR008258">
    <property type="entry name" value="Transglycosylase_SLT_dom_1"/>
</dbReference>
<proteinExistence type="inferred from homology"/>
<evidence type="ECO:0000256" key="4">
    <source>
        <dbReference type="SAM" id="SignalP"/>
    </source>
</evidence>
<dbReference type="CDD" id="cd13401">
    <property type="entry name" value="Slt70-like"/>
    <property type="match status" value="1"/>
</dbReference>
<reference evidence="7" key="1">
    <citation type="journal article" date="2019" name="Int. J. Syst. Evol. Microbiol.">
        <title>The Global Catalogue of Microorganisms (GCM) 10K type strain sequencing project: providing services to taxonomists for standard genome sequencing and annotation.</title>
        <authorList>
            <consortium name="The Broad Institute Genomics Platform"/>
            <consortium name="The Broad Institute Genome Sequencing Center for Infectious Disease"/>
            <person name="Wu L."/>
            <person name="Ma J."/>
        </authorList>
    </citation>
    <scope>NUCLEOTIDE SEQUENCE [LARGE SCALE GENOMIC DNA]</scope>
    <source>
        <strain evidence="7">KCTC 22245</strain>
    </source>
</reference>
<evidence type="ECO:0000256" key="1">
    <source>
        <dbReference type="ARBA" id="ARBA00007734"/>
    </source>
</evidence>
<dbReference type="Proteomes" id="UP001595607">
    <property type="component" value="Unassembled WGS sequence"/>
</dbReference>
<gene>
    <name evidence="6" type="ORF">ACFONP_02830</name>
</gene>
<dbReference type="Gene3D" id="1.25.20.10">
    <property type="entry name" value="Bacterial muramidases"/>
    <property type="match status" value="1"/>
</dbReference>
<evidence type="ECO:0000313" key="7">
    <source>
        <dbReference type="Proteomes" id="UP001595607"/>
    </source>
</evidence>
<name>A0ABV7M8E6_9PROT</name>
<dbReference type="EMBL" id="JBHRVA010000002">
    <property type="protein sequence ID" value="MFC3301668.1"/>
    <property type="molecule type" value="Genomic_DNA"/>
</dbReference>
<comment type="caution">
    <text evidence="6">The sequence shown here is derived from an EMBL/GenBank/DDBJ whole genome shotgun (WGS) entry which is preliminary data.</text>
</comment>
<organism evidence="6 7">
    <name type="scientific">Parvularcula lutaonensis</name>
    <dbReference type="NCBI Taxonomy" id="491923"/>
    <lineage>
        <taxon>Bacteria</taxon>
        <taxon>Pseudomonadati</taxon>
        <taxon>Pseudomonadota</taxon>
        <taxon>Alphaproteobacteria</taxon>
        <taxon>Parvularculales</taxon>
        <taxon>Parvularculaceae</taxon>
        <taxon>Parvularcula</taxon>
    </lineage>
</organism>
<feature type="signal peptide" evidence="4">
    <location>
        <begin position="1"/>
        <end position="18"/>
    </location>
</feature>
<dbReference type="RefSeq" id="WP_189573092.1">
    <property type="nucleotide sequence ID" value="NZ_BMXU01000001.1"/>
</dbReference>
<comment type="similarity">
    <text evidence="2">Belongs to the virb1 family.</text>
</comment>
<evidence type="ECO:0000256" key="3">
    <source>
        <dbReference type="ARBA" id="ARBA00022729"/>
    </source>
</evidence>
<feature type="chain" id="PRO_5046830858" evidence="4">
    <location>
        <begin position="19"/>
        <end position="572"/>
    </location>
</feature>
<dbReference type="PANTHER" id="PTHR37423:SF2">
    <property type="entry name" value="MEMBRANE-BOUND LYTIC MUREIN TRANSGLYCOSYLASE C"/>
    <property type="match status" value="1"/>
</dbReference>
<keyword evidence="3 4" id="KW-0732">Signal</keyword>
<feature type="domain" description="Transglycosylase SLT" evidence="5">
    <location>
        <begin position="408"/>
        <end position="518"/>
    </location>
</feature>
<keyword evidence="7" id="KW-1185">Reference proteome</keyword>
<dbReference type="SUPFAM" id="SSF48435">
    <property type="entry name" value="Bacterial muramidases"/>
    <property type="match status" value="1"/>
</dbReference>
<dbReference type="InterPro" id="IPR023346">
    <property type="entry name" value="Lysozyme-like_dom_sf"/>
</dbReference>
<comment type="similarity">
    <text evidence="1">Belongs to the transglycosylase Slt family.</text>
</comment>
<dbReference type="PANTHER" id="PTHR37423">
    <property type="entry name" value="SOLUBLE LYTIC MUREIN TRANSGLYCOSYLASE-RELATED"/>
    <property type="match status" value="1"/>
</dbReference>
<evidence type="ECO:0000313" key="6">
    <source>
        <dbReference type="EMBL" id="MFC3301668.1"/>
    </source>
</evidence>
<evidence type="ECO:0000256" key="2">
    <source>
        <dbReference type="ARBA" id="ARBA00009387"/>
    </source>
</evidence>